<dbReference type="SUPFAM" id="SSF69279">
    <property type="entry name" value="Phage tail proteins"/>
    <property type="match status" value="1"/>
</dbReference>
<dbReference type="Proteomes" id="UP000441586">
    <property type="component" value="Unassembled WGS sequence"/>
</dbReference>
<name>A0A6A4RF02_9RHOB</name>
<proteinExistence type="predicted"/>
<gene>
    <name evidence="1" type="ORF">GP644_17640</name>
</gene>
<comment type="caution">
    <text evidence="1">The sequence shown here is derived from an EMBL/GenBank/DDBJ whole genome shotgun (WGS) entry which is preliminary data.</text>
</comment>
<dbReference type="EMBL" id="WSFO01000011">
    <property type="protein sequence ID" value="KAE9627917.1"/>
    <property type="molecule type" value="Genomic_DNA"/>
</dbReference>
<organism evidence="1 2">
    <name type="scientific">Parasedimentitalea maritima</name>
    <dbReference type="NCBI Taxonomy" id="2578117"/>
    <lineage>
        <taxon>Bacteria</taxon>
        <taxon>Pseudomonadati</taxon>
        <taxon>Pseudomonadota</taxon>
        <taxon>Alphaproteobacteria</taxon>
        <taxon>Rhodobacterales</taxon>
        <taxon>Paracoccaceae</taxon>
        <taxon>Parasedimentitalea</taxon>
    </lineage>
</organism>
<dbReference type="Pfam" id="PF05954">
    <property type="entry name" value="Phage_GPD"/>
    <property type="match status" value="1"/>
</dbReference>
<evidence type="ECO:0000313" key="1">
    <source>
        <dbReference type="EMBL" id="KAE9627917.1"/>
    </source>
</evidence>
<accession>A0A6A4RF02</accession>
<evidence type="ECO:0000313" key="2">
    <source>
        <dbReference type="Proteomes" id="UP000441586"/>
    </source>
</evidence>
<protein>
    <submittedName>
        <fullName evidence="1">Late control protein D</fullName>
    </submittedName>
</protein>
<dbReference type="RefSeq" id="WP_158980644.1">
    <property type="nucleotide sequence ID" value="NZ_WSFO01000011.1"/>
</dbReference>
<dbReference type="AlphaFoldDB" id="A0A6A4RF02"/>
<sequence length="335" mass="36502">MGLMDFLPFFRITVDGIDISSTLAPRLVNLTLTDAVGVQSDSVQITLSDTTLFGRLVEPRAGAEIRVWLGYPLQLKYMGMFTADSVEVEGPPDRMVITGLATINGETTSGKTALTDQKKRSWPEGTTIGALVEKISVEHGMEPAVSKNLADLALPHIDQIDESDINLLSRVARDFDAIAKPGDGRIVMAKRGESLTASGQPMPTLLLTQKKVSRWRYRNSVKAKAGSVVAVYQDLARGKPEERTAGEGEPVRRLKRRFPNMDAAQTTADSEFQKLQRAGRSLLITMPGDPDAMAEGKLLAAGFRSYIDGEWLITRATHNLDSGGYRTSIEAEPLA</sequence>
<reference evidence="1 2" key="1">
    <citation type="submission" date="2019-12" db="EMBL/GenBank/DDBJ databases">
        <authorList>
            <person name="Zhang Y.-J."/>
        </authorList>
    </citation>
    <scope>NUCLEOTIDE SEQUENCE [LARGE SCALE GENOMIC DNA]</scope>
    <source>
        <strain evidence="1 2">H18S-6</strain>
    </source>
</reference>